<proteinExistence type="predicted"/>
<dbReference type="InterPro" id="IPR012337">
    <property type="entry name" value="RNaseH-like_sf"/>
</dbReference>
<dbReference type="Proteomes" id="UP000593579">
    <property type="component" value="Unassembled WGS sequence"/>
</dbReference>
<accession>A0A7J9BTG9</accession>
<evidence type="ECO:0000313" key="3">
    <source>
        <dbReference type="Proteomes" id="UP000593579"/>
    </source>
</evidence>
<dbReference type="PANTHER" id="PTHR47074">
    <property type="entry name" value="BNAC02G40300D PROTEIN"/>
    <property type="match status" value="1"/>
</dbReference>
<protein>
    <recommendedName>
        <fullName evidence="1">RNase H type-1 domain-containing protein</fullName>
    </recommendedName>
</protein>
<dbReference type="GO" id="GO:0003676">
    <property type="term" value="F:nucleic acid binding"/>
    <property type="evidence" value="ECO:0007669"/>
    <property type="project" value="InterPro"/>
</dbReference>
<dbReference type="InterPro" id="IPR036397">
    <property type="entry name" value="RNaseH_sf"/>
</dbReference>
<dbReference type="GO" id="GO:0004523">
    <property type="term" value="F:RNA-DNA hybrid ribonuclease activity"/>
    <property type="evidence" value="ECO:0007669"/>
    <property type="project" value="InterPro"/>
</dbReference>
<dbReference type="Pfam" id="PF13456">
    <property type="entry name" value="RVT_3"/>
    <property type="match status" value="1"/>
</dbReference>
<reference evidence="2 3" key="1">
    <citation type="journal article" date="2019" name="Genome Biol. Evol.">
        <title>Insights into the evolution of the New World diploid cottons (Gossypium, subgenus Houzingenia) based on genome sequencing.</title>
        <authorList>
            <person name="Grover C.E."/>
            <person name="Arick M.A. 2nd"/>
            <person name="Thrash A."/>
            <person name="Conover J.L."/>
            <person name="Sanders W.S."/>
            <person name="Peterson D.G."/>
            <person name="Frelichowski J.E."/>
            <person name="Scheffler J.A."/>
            <person name="Scheffler B.E."/>
            <person name="Wendel J.F."/>
        </authorList>
    </citation>
    <scope>NUCLEOTIDE SEQUENCE [LARGE SCALE GENOMIC DNA]</scope>
    <source>
        <strain evidence="2">5</strain>
        <tissue evidence="2">Leaf</tissue>
    </source>
</reference>
<dbReference type="SUPFAM" id="SSF53098">
    <property type="entry name" value="Ribonuclease H-like"/>
    <property type="match status" value="1"/>
</dbReference>
<dbReference type="CDD" id="cd06222">
    <property type="entry name" value="RNase_H_like"/>
    <property type="match status" value="1"/>
</dbReference>
<organism evidence="2 3">
    <name type="scientific">Gossypium gossypioides</name>
    <name type="common">Mexican cotton</name>
    <name type="synonym">Selera gossypioides</name>
    <dbReference type="NCBI Taxonomy" id="34282"/>
    <lineage>
        <taxon>Eukaryota</taxon>
        <taxon>Viridiplantae</taxon>
        <taxon>Streptophyta</taxon>
        <taxon>Embryophyta</taxon>
        <taxon>Tracheophyta</taxon>
        <taxon>Spermatophyta</taxon>
        <taxon>Magnoliopsida</taxon>
        <taxon>eudicotyledons</taxon>
        <taxon>Gunneridae</taxon>
        <taxon>Pentapetalae</taxon>
        <taxon>rosids</taxon>
        <taxon>malvids</taxon>
        <taxon>Malvales</taxon>
        <taxon>Malvaceae</taxon>
        <taxon>Malvoideae</taxon>
        <taxon>Gossypium</taxon>
    </lineage>
</organism>
<gene>
    <name evidence="2" type="ORF">Gogos_012757</name>
</gene>
<dbReference type="InterPro" id="IPR002156">
    <property type="entry name" value="RNaseH_domain"/>
</dbReference>
<dbReference type="InterPro" id="IPR052929">
    <property type="entry name" value="RNase_H-like_EbsB-rel"/>
</dbReference>
<feature type="domain" description="RNase H type-1" evidence="1">
    <location>
        <begin position="31"/>
        <end position="145"/>
    </location>
</feature>
<dbReference type="OrthoDB" id="990095at2759"/>
<name>A0A7J9BTG9_GOSGO</name>
<dbReference type="EMBL" id="JABEZY010000006">
    <property type="protein sequence ID" value="MBA0739490.1"/>
    <property type="molecule type" value="Genomic_DNA"/>
</dbReference>
<sequence length="174" mass="19479">RIHNLVNKPFLPVTPACKSWEKPSGGYAKINFDASVNNKRTCYGVIVRADDGFVLGGGGGFKDEVLPVDWAELYAFEESLKIACSLNITKTIFETDSAGLVNRVKNRGKDITIMGFRINEIYRIMDKFGSATVIWANRSSNKVANFIFKKIHCYFLYLDIWYGLTYGNPLSCAG</sequence>
<evidence type="ECO:0000313" key="2">
    <source>
        <dbReference type="EMBL" id="MBA0739490.1"/>
    </source>
</evidence>
<comment type="caution">
    <text evidence="2">The sequence shown here is derived from an EMBL/GenBank/DDBJ whole genome shotgun (WGS) entry which is preliminary data.</text>
</comment>
<dbReference type="InterPro" id="IPR044730">
    <property type="entry name" value="RNase_H-like_dom_plant"/>
</dbReference>
<dbReference type="PANTHER" id="PTHR47074:SF48">
    <property type="entry name" value="POLYNUCLEOTIDYL TRANSFERASE, RIBONUCLEASE H-LIKE SUPERFAMILY PROTEIN"/>
    <property type="match status" value="1"/>
</dbReference>
<evidence type="ECO:0000259" key="1">
    <source>
        <dbReference type="Pfam" id="PF13456"/>
    </source>
</evidence>
<feature type="non-terminal residue" evidence="2">
    <location>
        <position position="1"/>
    </location>
</feature>
<dbReference type="AlphaFoldDB" id="A0A7J9BTG9"/>
<keyword evidence="3" id="KW-1185">Reference proteome</keyword>
<dbReference type="Gene3D" id="3.30.420.10">
    <property type="entry name" value="Ribonuclease H-like superfamily/Ribonuclease H"/>
    <property type="match status" value="1"/>
</dbReference>